<accession>A0A2P2L0D6</accession>
<name>A0A2P2L0D6_RHIMU</name>
<dbReference type="AlphaFoldDB" id="A0A2P2L0D6"/>
<proteinExistence type="predicted"/>
<protein>
    <submittedName>
        <fullName evidence="1">Uncharacterized protein</fullName>
    </submittedName>
</protein>
<evidence type="ECO:0000313" key="1">
    <source>
        <dbReference type="EMBL" id="MBX11441.1"/>
    </source>
</evidence>
<sequence length="52" mass="5721">MPTRFIIVLLPHSTNSELPNRSNLIHSLAVPPAFFFPFPAAAIKLLLPPLLS</sequence>
<dbReference type="EMBL" id="GGEC01030957">
    <property type="protein sequence ID" value="MBX11441.1"/>
    <property type="molecule type" value="Transcribed_RNA"/>
</dbReference>
<organism evidence="1">
    <name type="scientific">Rhizophora mucronata</name>
    <name type="common">Asiatic mangrove</name>
    <dbReference type="NCBI Taxonomy" id="61149"/>
    <lineage>
        <taxon>Eukaryota</taxon>
        <taxon>Viridiplantae</taxon>
        <taxon>Streptophyta</taxon>
        <taxon>Embryophyta</taxon>
        <taxon>Tracheophyta</taxon>
        <taxon>Spermatophyta</taxon>
        <taxon>Magnoliopsida</taxon>
        <taxon>eudicotyledons</taxon>
        <taxon>Gunneridae</taxon>
        <taxon>Pentapetalae</taxon>
        <taxon>rosids</taxon>
        <taxon>fabids</taxon>
        <taxon>Malpighiales</taxon>
        <taxon>Rhizophoraceae</taxon>
        <taxon>Rhizophora</taxon>
    </lineage>
</organism>
<reference evidence="1" key="1">
    <citation type="submission" date="2018-02" db="EMBL/GenBank/DDBJ databases">
        <title>Rhizophora mucronata_Transcriptome.</title>
        <authorList>
            <person name="Meera S.P."/>
            <person name="Sreeshan A."/>
            <person name="Augustine A."/>
        </authorList>
    </citation>
    <scope>NUCLEOTIDE SEQUENCE</scope>
    <source>
        <tissue evidence="1">Leaf</tissue>
    </source>
</reference>